<reference evidence="2 4" key="4">
    <citation type="journal article" date="2003" name="Mol. Microbiol.">
        <title>An integrated analysis of the genome of the hyperthermophilic archaeon Pyrococcus abyssi.</title>
        <authorList>
            <person name="Cohen G."/>
            <person name="Barbe V."/>
            <person name="Flament D."/>
            <person name="Galperin M."/>
            <person name="Heilig R."/>
            <person name="Ripp R."/>
            <person name="Lecompte O."/>
            <person name="Prieur D."/>
            <person name="Poch O."/>
            <person name="Quellerou J."/>
            <person name="Thierry J.C."/>
            <person name="Van der Oost J."/>
            <person name="Weissenbach J."/>
            <person name="Zivanovic Y."/>
            <person name="Forterre P."/>
        </authorList>
    </citation>
    <scope>NUCLEOTIDE SEQUENCE [LARGE SCALE GENOMIC DNA]</scope>
    <source>
        <strain evidence="4">GE5 / Orsay</strain>
        <strain evidence="2">Orsay</strain>
    </source>
</reference>
<dbReference type="EMBL" id="HE613800">
    <property type="protein sequence ID" value="CCE71024.1"/>
    <property type="molecule type" value="Genomic_DNA"/>
</dbReference>
<evidence type="ECO:0000313" key="2">
    <source>
        <dbReference type="EMBL" id="CAB50473.1"/>
    </source>
</evidence>
<reference evidence="2" key="3">
    <citation type="journal article" date="2001" name="Genome Res.">
        <title>Genome evolution at the genus level: comparison of three complete genomes of hyperthermophilic archaea.</title>
        <authorList>
            <person name="Lecompte O."/>
            <person name="Ripp R."/>
            <person name="Puzos-Barbe V."/>
            <person name="Duprat S."/>
            <person name="Heilig R."/>
            <person name="Dietrich J."/>
            <person name="Thierry J.C."/>
            <person name="Poch O."/>
        </authorList>
    </citation>
    <scope>NUCLEOTIDE SEQUENCE</scope>
    <source>
        <strain evidence="2">Orsay</strain>
    </source>
</reference>
<organism evidence="2 4">
    <name type="scientific">Pyrococcus abyssi (strain GE5 / Orsay)</name>
    <dbReference type="NCBI Taxonomy" id="272844"/>
    <lineage>
        <taxon>Archaea</taxon>
        <taxon>Methanobacteriati</taxon>
        <taxon>Methanobacteriota</taxon>
        <taxon>Thermococci</taxon>
        <taxon>Thermococcales</taxon>
        <taxon>Thermococcaceae</taxon>
        <taxon>Pyrococcus</taxon>
    </lineage>
</organism>
<evidence type="ECO:0000259" key="1">
    <source>
        <dbReference type="Pfam" id="PF26345"/>
    </source>
</evidence>
<reference evidence="3 5" key="5">
    <citation type="journal article" date="2012" name="Curr. Microbiol.">
        <title>Re-annotation of two hyperthermophilic archaea Pyrococcus abyssi GE5 and Pyrococcus furiosus DSM 3638.</title>
        <authorList>
            <person name="Gao J."/>
            <person name="Wang J."/>
        </authorList>
    </citation>
    <scope>GENOME REANNOTATION</scope>
    <source>
        <strain evidence="3">GE5</strain>
        <strain evidence="5">GE5 / Orsay</strain>
    </source>
</reference>
<dbReference type="AlphaFoldDB" id="Q9UYD9"/>
<evidence type="ECO:0000313" key="4">
    <source>
        <dbReference type="Proteomes" id="UP000000810"/>
    </source>
</evidence>
<dbReference type="KEGG" id="pab:PAB1036"/>
<dbReference type="Proteomes" id="UP000009139">
    <property type="component" value="Chromosome"/>
</dbReference>
<dbReference type="OrthoDB" id="86100at2157"/>
<name>Q9UYD9_PYRAB</name>
<dbReference type="RefSeq" id="WP_010868686.1">
    <property type="nucleotide sequence ID" value="NC_000868.1"/>
</dbReference>
<accession>Q9UYD9</accession>
<dbReference type="eggNOG" id="arCOG00547">
    <property type="taxonomic scope" value="Archaea"/>
</dbReference>
<dbReference type="PIR" id="C75004">
    <property type="entry name" value="C75004"/>
</dbReference>
<evidence type="ECO:0000313" key="5">
    <source>
        <dbReference type="Proteomes" id="UP000009139"/>
    </source>
</evidence>
<dbReference type="EMBL" id="AJ248288">
    <property type="protein sequence ID" value="CAB50473.1"/>
    <property type="molecule type" value="Genomic_DNA"/>
</dbReference>
<reference evidence="2" key="2">
    <citation type="journal article" date="2000" name="J. Mol. Biol.">
        <title>Archaeal homologs of eukaryotic methylation guide small nucleolar RNAs: lessons from the Pyrococcus genomes.</title>
        <authorList>
            <person name="Gaspin C."/>
            <person name="Cavaille J."/>
            <person name="Erauso G."/>
        </authorList>
    </citation>
    <scope>NUCLEOTIDE SEQUENCE</scope>
    <source>
        <strain evidence="2">Orsay</strain>
    </source>
</reference>
<protein>
    <recommendedName>
        <fullName evidence="1">ScoMcrA-like N-terminal head domain-containing protein</fullName>
    </recommendedName>
</protein>
<reference evidence="2" key="1">
    <citation type="submission" date="1999-07" db="EMBL/GenBank/DDBJ databases">
        <authorList>
            <person name="Genoscope"/>
        </authorList>
    </citation>
    <scope>NUCLEOTIDE SEQUENCE</scope>
    <source>
        <strain evidence="2">Orsay</strain>
    </source>
</reference>
<dbReference type="PATRIC" id="fig|272844.11.peg.1671"/>
<dbReference type="STRING" id="272844.PAB1036"/>
<feature type="domain" description="ScoMcrA-like N-terminal head" evidence="1">
    <location>
        <begin position="6"/>
        <end position="82"/>
    </location>
</feature>
<keyword evidence="4" id="KW-1185">Reference proteome</keyword>
<proteinExistence type="predicted"/>
<evidence type="ECO:0000313" key="3">
    <source>
        <dbReference type="EMBL" id="CCE71024.1"/>
    </source>
</evidence>
<dbReference type="HOGENOM" id="CLU_815396_0_0_2"/>
<dbReference type="Proteomes" id="UP000000810">
    <property type="component" value="Chromosome"/>
</dbReference>
<dbReference type="Pfam" id="PF26345">
    <property type="entry name" value="ScoMcrA_N"/>
    <property type="match status" value="1"/>
</dbReference>
<sequence length="340" mass="40247">MSIPKNISREDVLKALEEIDRKGIPKKFKAISYFLVYNGRRYPTKYVISLANKYANGRFLDPVEFNTYSAVRYLKKLGFQVERSEKSQDDFSPIEPMVLVEEYPPQEFDEKMYSIFERFASLIEERFRAIVEKRSELNEIYQESEDTIRYMMFYALTTFGEVDPLDVYLEYPHPEVPKINYAKLDTFIAGKEDRPALAFEMKFKTRIPSRKNIPESQIAGSAFADLLRLALFKLNSEKEVKRYFVYIVDNEMIGYYRNPTNKLKEFFDLEINRGFKLARDYILFKDKERKKKRAKSLIKAVVSNIGEPENWPEPRIICRFKRDLSFKGTKIAIRIYEVVP</sequence>
<gene>
    <name evidence="2" type="ordered locus">PAB1036</name>
</gene>
<dbReference type="InterPro" id="IPR058807">
    <property type="entry name" value="ScoMcrA_N"/>
</dbReference>